<dbReference type="AlphaFoldDB" id="A0A1H1SCR0"/>
<reference evidence="2 3" key="1">
    <citation type="submission" date="2016-10" db="EMBL/GenBank/DDBJ databases">
        <authorList>
            <person name="de Groot N.N."/>
        </authorList>
    </citation>
    <scope>NUCLEOTIDE SEQUENCE [LARGE SCALE GENOMIC DNA]</scope>
    <source>
        <strain evidence="2 3">DSM 43941</strain>
    </source>
</reference>
<evidence type="ECO:0000256" key="1">
    <source>
        <dbReference type="SAM" id="MobiDB-lite"/>
    </source>
</evidence>
<protein>
    <submittedName>
        <fullName evidence="2">Uncharacterized protein</fullName>
    </submittedName>
</protein>
<evidence type="ECO:0000313" key="3">
    <source>
        <dbReference type="Proteomes" id="UP000198688"/>
    </source>
</evidence>
<proteinExistence type="predicted"/>
<gene>
    <name evidence="2" type="ORF">SAMN04489716_0825</name>
</gene>
<accession>A0A1H1SCR0</accession>
<feature type="region of interest" description="Disordered" evidence="1">
    <location>
        <begin position="62"/>
        <end position="151"/>
    </location>
</feature>
<name>A0A1H1SCR0_9ACTN</name>
<dbReference type="STRING" id="113562.SAMN04489716_0825"/>
<sequence>MPAVTRRRNRKLRAFMVVGLCGFVPAGLASAGGIAFAEMTAPSWVSTTNVTVRVETGVVTEAGTGVATEVSPAASAAPVRNEAGPGASSRVTASPSRAVPEPKVPDVEPEPGSETTSAAEPGKPGEVPKTTEPAEPVEAPVSASPTSTPDE</sequence>
<dbReference type="RefSeq" id="WP_157751213.1">
    <property type="nucleotide sequence ID" value="NZ_BOMJ01000009.1"/>
</dbReference>
<evidence type="ECO:0000313" key="2">
    <source>
        <dbReference type="EMBL" id="SDS45663.1"/>
    </source>
</evidence>
<dbReference type="EMBL" id="LT629758">
    <property type="protein sequence ID" value="SDS45663.1"/>
    <property type="molecule type" value="Genomic_DNA"/>
</dbReference>
<organism evidence="2 3">
    <name type="scientific">Actinoplanes derwentensis</name>
    <dbReference type="NCBI Taxonomy" id="113562"/>
    <lineage>
        <taxon>Bacteria</taxon>
        <taxon>Bacillati</taxon>
        <taxon>Actinomycetota</taxon>
        <taxon>Actinomycetes</taxon>
        <taxon>Micromonosporales</taxon>
        <taxon>Micromonosporaceae</taxon>
        <taxon>Actinoplanes</taxon>
    </lineage>
</organism>
<dbReference type="Proteomes" id="UP000198688">
    <property type="component" value="Chromosome I"/>
</dbReference>
<keyword evidence="3" id="KW-1185">Reference proteome</keyword>